<dbReference type="PANTHER" id="PTHR48054">
    <property type="entry name" value="RECEPTOR KINASE-LIKE PROTEIN XA21"/>
    <property type="match status" value="1"/>
</dbReference>
<organism evidence="3 4">
    <name type="scientific">Phaeodactylum tricornutum (strain CCAP 1055/1)</name>
    <dbReference type="NCBI Taxonomy" id="556484"/>
    <lineage>
        <taxon>Eukaryota</taxon>
        <taxon>Sar</taxon>
        <taxon>Stramenopiles</taxon>
        <taxon>Ochrophyta</taxon>
        <taxon>Bacillariophyta</taxon>
        <taxon>Bacillariophyceae</taxon>
        <taxon>Bacillariophycidae</taxon>
        <taxon>Naviculales</taxon>
        <taxon>Phaeodactylaceae</taxon>
        <taxon>Phaeodactylum</taxon>
    </lineage>
</organism>
<feature type="compositionally biased region" description="Low complexity" evidence="1">
    <location>
        <begin position="91"/>
        <end position="105"/>
    </location>
</feature>
<dbReference type="HOGENOM" id="CLU_504801_0_0_1"/>
<feature type="transmembrane region" description="Helical" evidence="2">
    <location>
        <begin position="66"/>
        <end position="88"/>
    </location>
</feature>
<keyword evidence="2" id="KW-1133">Transmembrane helix</keyword>
<evidence type="ECO:0000313" key="3">
    <source>
        <dbReference type="EMBL" id="EEC44099.1"/>
    </source>
</evidence>
<dbReference type="Proteomes" id="UP000000759">
    <property type="component" value="Chromosome 23"/>
</dbReference>
<dbReference type="OMA" id="HAVAHNT"/>
<dbReference type="InParanoid" id="B7GBD7"/>
<dbReference type="GeneID" id="7198306"/>
<feature type="region of interest" description="Disordered" evidence="1">
    <location>
        <begin position="13"/>
        <end position="34"/>
    </location>
</feature>
<evidence type="ECO:0000256" key="2">
    <source>
        <dbReference type="SAM" id="Phobius"/>
    </source>
</evidence>
<dbReference type="PaxDb" id="2850-Phatr49666"/>
<dbReference type="PANTHER" id="PTHR48054:SF94">
    <property type="entry name" value="LEUCINE-RICH REPEAT RECEPTOR-LIKE PROTEIN FASCIATED EAR2"/>
    <property type="match status" value="1"/>
</dbReference>
<name>B7GBD7_PHATC</name>
<feature type="region of interest" description="Disordered" evidence="1">
    <location>
        <begin position="91"/>
        <end position="126"/>
    </location>
</feature>
<reference evidence="3 4" key="1">
    <citation type="journal article" date="2008" name="Nature">
        <title>The Phaeodactylum genome reveals the evolutionary history of diatom genomes.</title>
        <authorList>
            <person name="Bowler C."/>
            <person name="Allen A.E."/>
            <person name="Badger J.H."/>
            <person name="Grimwood J."/>
            <person name="Jabbari K."/>
            <person name="Kuo A."/>
            <person name="Maheswari U."/>
            <person name="Martens C."/>
            <person name="Maumus F."/>
            <person name="Otillar R.P."/>
            <person name="Rayko E."/>
            <person name="Salamov A."/>
            <person name="Vandepoele K."/>
            <person name="Beszteri B."/>
            <person name="Gruber A."/>
            <person name="Heijde M."/>
            <person name="Katinka M."/>
            <person name="Mock T."/>
            <person name="Valentin K."/>
            <person name="Verret F."/>
            <person name="Berges J.A."/>
            <person name="Brownlee C."/>
            <person name="Cadoret J.P."/>
            <person name="Chiovitti A."/>
            <person name="Choi C.J."/>
            <person name="Coesel S."/>
            <person name="De Martino A."/>
            <person name="Detter J.C."/>
            <person name="Durkin C."/>
            <person name="Falciatore A."/>
            <person name="Fournet J."/>
            <person name="Haruta M."/>
            <person name="Huysman M.J."/>
            <person name="Jenkins B.D."/>
            <person name="Jiroutova K."/>
            <person name="Jorgensen R.E."/>
            <person name="Joubert Y."/>
            <person name="Kaplan A."/>
            <person name="Kroger N."/>
            <person name="Kroth P.G."/>
            <person name="La Roche J."/>
            <person name="Lindquist E."/>
            <person name="Lommer M."/>
            <person name="Martin-Jezequel V."/>
            <person name="Lopez P.J."/>
            <person name="Lucas S."/>
            <person name="Mangogna M."/>
            <person name="McGinnis K."/>
            <person name="Medlin L.K."/>
            <person name="Montsant A."/>
            <person name="Oudot-Le Secq M.P."/>
            <person name="Napoli C."/>
            <person name="Obornik M."/>
            <person name="Parker M.S."/>
            <person name="Petit J.L."/>
            <person name="Porcel B.M."/>
            <person name="Poulsen N."/>
            <person name="Robison M."/>
            <person name="Rychlewski L."/>
            <person name="Rynearson T.A."/>
            <person name="Schmutz J."/>
            <person name="Shapiro H."/>
            <person name="Siaut M."/>
            <person name="Stanley M."/>
            <person name="Sussman M.R."/>
            <person name="Taylor A.R."/>
            <person name="Vardi A."/>
            <person name="von Dassow P."/>
            <person name="Vyverman W."/>
            <person name="Willis A."/>
            <person name="Wyrwicz L.S."/>
            <person name="Rokhsar D.S."/>
            <person name="Weissenbach J."/>
            <person name="Armbrust E.V."/>
            <person name="Green B.R."/>
            <person name="Van de Peer Y."/>
            <person name="Grigoriev I.V."/>
        </authorList>
    </citation>
    <scope>NUCLEOTIDE SEQUENCE [LARGE SCALE GENOMIC DNA]</scope>
    <source>
        <strain evidence="3 4">CCAP 1055/1</strain>
    </source>
</reference>
<dbReference type="InterPro" id="IPR032675">
    <property type="entry name" value="LRR_dom_sf"/>
</dbReference>
<evidence type="ECO:0008006" key="5">
    <source>
        <dbReference type="Google" id="ProtNLM"/>
    </source>
</evidence>
<dbReference type="EMBL" id="CM000625">
    <property type="protein sequence ID" value="EEC44099.1"/>
    <property type="molecule type" value="Genomic_DNA"/>
</dbReference>
<dbReference type="OrthoDB" id="40427at2759"/>
<gene>
    <name evidence="3" type="ORF">PHATRDRAFT_49666</name>
</gene>
<accession>B7GBD7</accession>
<protein>
    <recommendedName>
        <fullName evidence="5">L domain-like protein</fullName>
    </recommendedName>
</protein>
<dbReference type="STRING" id="556484.B7GBD7"/>
<dbReference type="eggNOG" id="KOG0619">
    <property type="taxonomic scope" value="Eukaryota"/>
</dbReference>
<dbReference type="RefSeq" id="XP_002184350.1">
    <property type="nucleotide sequence ID" value="XM_002184314.1"/>
</dbReference>
<dbReference type="AlphaFoldDB" id="B7GBD7"/>
<dbReference type="SUPFAM" id="SSF52058">
    <property type="entry name" value="L domain-like"/>
    <property type="match status" value="1"/>
</dbReference>
<dbReference type="InterPro" id="IPR052592">
    <property type="entry name" value="LRR-RLK"/>
</dbReference>
<evidence type="ECO:0000256" key="1">
    <source>
        <dbReference type="SAM" id="MobiDB-lite"/>
    </source>
</evidence>
<evidence type="ECO:0000313" key="4">
    <source>
        <dbReference type="Proteomes" id="UP000000759"/>
    </source>
</evidence>
<keyword evidence="4" id="KW-1185">Reference proteome</keyword>
<proteinExistence type="predicted"/>
<keyword evidence="2" id="KW-0812">Transmembrane</keyword>
<reference evidence="4" key="2">
    <citation type="submission" date="2008-08" db="EMBL/GenBank/DDBJ databases">
        <authorList>
            <consortium name="Diatom Consortium"/>
            <person name="Grigoriev I."/>
            <person name="Grimwood J."/>
            <person name="Kuo A."/>
            <person name="Otillar R.P."/>
            <person name="Salamov A."/>
            <person name="Detter J.C."/>
            <person name="Lindquist E."/>
            <person name="Shapiro H."/>
            <person name="Lucas S."/>
            <person name="Glavina del Rio T."/>
            <person name="Pitluck S."/>
            <person name="Rokhsar D."/>
            <person name="Bowler C."/>
        </authorList>
    </citation>
    <scope>GENOME REANNOTATION</scope>
    <source>
        <strain evidence="4">CCAP 1055/1</strain>
    </source>
</reference>
<dbReference type="Gene3D" id="3.80.10.10">
    <property type="entry name" value="Ribonuclease Inhibitor"/>
    <property type="match status" value="1"/>
</dbReference>
<keyword evidence="2" id="KW-0472">Membrane</keyword>
<sequence>MNYGDTFRTAGVGAAAKTAPSTSEPDHFGLSDSYLYPTQDTGSFDGDDDHYHHHHHRYQRTSRRKWMYYTLLGVLVVVGVALGIAVAVERRNNNSGSPSSQSSNQGGTGSAPSGNNDKNNDSGVPRSPVYEILQPFALRGGAEFNNHDSYQFKALQYVEAHAVAHNTTSTTNAQSALFTDSRIVQRYALACIYYATYQVPTTWTGYRFASRSLLPWQNSTGWLNEQFPDECDGWFGIRCDTQTRQVVELDFASNVLTGTMPPETALLRALQILDLYNNHVYNVGAAGNDWLGNLTNLEQLFLGKSPFVTIDEGIPTALSRLSKLQDLDVSYTLYRGALQPSLFRNWPDLVYLKMGGNSYNSSLPLAQANLPSLKYLYAEYTDLHGTLRNLFVKAPSLVEVWMDRNPRLSGSLPTNMGNDAPGLASVSFTHCNLTGTIPSSLASIPGLQQVWLYDNALRGSVPTEFGALLGLERLQMEQNQLTGTMPATLCQQVAPLGRLQHLTVDCEEIGGVPPEVKCDESCCSCCGPSCITNGANMGAR</sequence>
<dbReference type="KEGG" id="pti:PHATRDRAFT_49666"/>